<evidence type="ECO:0000256" key="2">
    <source>
        <dbReference type="ARBA" id="ARBA00023002"/>
    </source>
</evidence>
<dbReference type="PANTHER" id="PTHR24321:SF8">
    <property type="entry name" value="ESTRADIOL 17-BETA-DEHYDROGENASE 8-RELATED"/>
    <property type="match status" value="1"/>
</dbReference>
<comment type="similarity">
    <text evidence="1">Belongs to the short-chain dehydrogenases/reductases (SDR) family.</text>
</comment>
<dbReference type="PRINTS" id="PR00081">
    <property type="entry name" value="GDHRDH"/>
</dbReference>
<comment type="caution">
    <text evidence="3">The sequence shown here is derived from an EMBL/GenBank/DDBJ whole genome shotgun (WGS) entry which is preliminary data.</text>
</comment>
<dbReference type="GO" id="GO:0016491">
    <property type="term" value="F:oxidoreductase activity"/>
    <property type="evidence" value="ECO:0007669"/>
    <property type="project" value="UniProtKB-KW"/>
</dbReference>
<protein>
    <recommendedName>
        <fullName evidence="4">SDR family oxidoreductase</fullName>
    </recommendedName>
</protein>
<dbReference type="AlphaFoldDB" id="A0A094PXW5"/>
<feature type="non-terminal residue" evidence="3">
    <location>
        <position position="1"/>
    </location>
</feature>
<dbReference type="FunFam" id="3.40.50.720:FF:000084">
    <property type="entry name" value="Short-chain dehydrogenase reductase"/>
    <property type="match status" value="1"/>
</dbReference>
<dbReference type="PROSITE" id="PS00061">
    <property type="entry name" value="ADH_SHORT"/>
    <property type="match status" value="1"/>
</dbReference>
<name>A0A094PXW5_9ZZZZ</name>
<dbReference type="InterPro" id="IPR036291">
    <property type="entry name" value="NAD(P)-bd_dom_sf"/>
</dbReference>
<reference evidence="3" key="1">
    <citation type="submission" date="2014-06" db="EMBL/GenBank/DDBJ databases">
        <title>Key roles for freshwater Actinobacteria revealed by deep metagenomic sequencing.</title>
        <authorList>
            <person name="Ghai R."/>
            <person name="Mizuno C.M."/>
            <person name="Picazo A."/>
            <person name="Camacho A."/>
            <person name="Rodriguez-Valera F."/>
        </authorList>
    </citation>
    <scope>NUCLEOTIDE SEQUENCE</scope>
</reference>
<dbReference type="SUPFAM" id="SSF51735">
    <property type="entry name" value="NAD(P)-binding Rossmann-fold domains"/>
    <property type="match status" value="1"/>
</dbReference>
<dbReference type="Gene3D" id="3.40.50.720">
    <property type="entry name" value="NAD(P)-binding Rossmann-like Domain"/>
    <property type="match status" value="1"/>
</dbReference>
<gene>
    <name evidence="3" type="ORF">GM51_12185</name>
</gene>
<dbReference type="CDD" id="cd05233">
    <property type="entry name" value="SDR_c"/>
    <property type="match status" value="1"/>
</dbReference>
<dbReference type="Pfam" id="PF13561">
    <property type="entry name" value="adh_short_C2"/>
    <property type="match status" value="1"/>
</dbReference>
<evidence type="ECO:0000313" key="3">
    <source>
        <dbReference type="EMBL" id="KGA16645.1"/>
    </source>
</evidence>
<sequence length="195" mass="20769">DVRDDESVAGVTATIEREYGRLDVLVNNAGVIHRSNTQELSTENWLREIDVNLGGVMRCSRAAYPLLIGSDNPSIVNLASVGSTFGLTLRAGYTASKTGVVGLTRELAAEWGPVGIRANSVAPGYMDAPMLHSGIANKVLDEELLLSRTPLGRFGLAEDVAAAVSFLVSRDAKFITGIMLPVDGGITIDGTFHRR</sequence>
<dbReference type="PRINTS" id="PR00080">
    <property type="entry name" value="SDRFAMILY"/>
</dbReference>
<accession>A0A094PXW5</accession>
<organism evidence="3">
    <name type="scientific">freshwater metagenome</name>
    <dbReference type="NCBI Taxonomy" id="449393"/>
    <lineage>
        <taxon>unclassified sequences</taxon>
        <taxon>metagenomes</taxon>
        <taxon>ecological metagenomes</taxon>
    </lineage>
</organism>
<evidence type="ECO:0008006" key="4">
    <source>
        <dbReference type="Google" id="ProtNLM"/>
    </source>
</evidence>
<dbReference type="InterPro" id="IPR020904">
    <property type="entry name" value="Sc_DH/Rdtase_CS"/>
</dbReference>
<proteinExistence type="inferred from homology"/>
<dbReference type="PANTHER" id="PTHR24321">
    <property type="entry name" value="DEHYDROGENASES, SHORT CHAIN"/>
    <property type="match status" value="1"/>
</dbReference>
<evidence type="ECO:0000256" key="1">
    <source>
        <dbReference type="ARBA" id="ARBA00006484"/>
    </source>
</evidence>
<dbReference type="InterPro" id="IPR002347">
    <property type="entry name" value="SDR_fam"/>
</dbReference>
<keyword evidence="2" id="KW-0560">Oxidoreductase</keyword>
<dbReference type="EMBL" id="JNSL01000079">
    <property type="protein sequence ID" value="KGA16645.1"/>
    <property type="molecule type" value="Genomic_DNA"/>
</dbReference>